<evidence type="ECO:0000256" key="10">
    <source>
        <dbReference type="ARBA" id="ARBA00023180"/>
    </source>
</evidence>
<keyword evidence="9" id="KW-1015">Disulfide bond</keyword>
<evidence type="ECO:0000313" key="21">
    <source>
        <dbReference type="Proteomes" id="UP001159428"/>
    </source>
</evidence>
<comment type="function">
    <text evidence="13">Lysosomal enzyme involved in the degradation pathway of dermatan sulfate and heparan sulfate.</text>
</comment>
<evidence type="ECO:0000313" key="20">
    <source>
        <dbReference type="EMBL" id="CAH3125867.1"/>
    </source>
</evidence>
<evidence type="ECO:0000256" key="12">
    <source>
        <dbReference type="ARBA" id="ARBA00050460"/>
    </source>
</evidence>
<comment type="catalytic activity">
    <reaction evidence="12">
        <text>Hydrolysis of the 2-sulfate groups of the L-iduronate 2-sulfate units of dermatan sulfate, heparan sulfate and heparin.</text>
        <dbReference type="EC" id="3.1.6.13"/>
    </reaction>
</comment>
<keyword evidence="5 18" id="KW-0732">Signal</keyword>
<protein>
    <recommendedName>
        <fullName evidence="16">Iduronate 2-sulfatase</fullName>
        <ecNumber evidence="15">3.1.6.13</ecNumber>
    </recommendedName>
    <alternativeName>
        <fullName evidence="17">Alpha-L-iduronate sulfate sulfatase</fullName>
    </alternativeName>
</protein>
<name>A0AAU9WU92_9CNID</name>
<dbReference type="PANTHER" id="PTHR45953:SF1">
    <property type="entry name" value="IDURONATE 2-SULFATASE"/>
    <property type="match status" value="1"/>
</dbReference>
<dbReference type="Gene3D" id="3.40.720.10">
    <property type="entry name" value="Alkaline Phosphatase, subunit A"/>
    <property type="match status" value="1"/>
</dbReference>
<feature type="domain" description="Sulfatase N-terminal" evidence="19">
    <location>
        <begin position="32"/>
        <end position="395"/>
    </location>
</feature>
<dbReference type="InterPro" id="IPR035874">
    <property type="entry name" value="IDS"/>
</dbReference>
<evidence type="ECO:0000256" key="13">
    <source>
        <dbReference type="ARBA" id="ARBA00056350"/>
    </source>
</evidence>
<dbReference type="Pfam" id="PF00884">
    <property type="entry name" value="Sulfatase"/>
    <property type="match status" value="1"/>
</dbReference>
<reference evidence="20 21" key="1">
    <citation type="submission" date="2022-05" db="EMBL/GenBank/DDBJ databases">
        <authorList>
            <consortium name="Genoscope - CEA"/>
            <person name="William W."/>
        </authorList>
    </citation>
    <scope>NUCLEOTIDE SEQUENCE [LARGE SCALE GENOMIC DNA]</scope>
</reference>
<dbReference type="CDD" id="cd16030">
    <property type="entry name" value="iduronate-2-sulfatase"/>
    <property type="match status" value="1"/>
</dbReference>
<keyword evidence="6" id="KW-0378">Hydrolase</keyword>
<evidence type="ECO:0000256" key="7">
    <source>
        <dbReference type="ARBA" id="ARBA00022837"/>
    </source>
</evidence>
<keyword evidence="7" id="KW-0106">Calcium</keyword>
<feature type="chain" id="PRO_5043381537" description="Iduronate 2-sulfatase" evidence="18">
    <location>
        <begin position="26"/>
        <end position="537"/>
    </location>
</feature>
<dbReference type="FunFam" id="3.40.720.10:FF:000027">
    <property type="entry name" value="iduronate 2-sulfatase"/>
    <property type="match status" value="1"/>
</dbReference>
<dbReference type="InterPro" id="IPR017850">
    <property type="entry name" value="Alkaline_phosphatase_core_sf"/>
</dbReference>
<sequence>MKPRQFHFATLLFLITYLMICTSNGSPQDKMNVLLIVADDFRQALGSYGNTVVKTPNLDQLAQRSIRFTKAASQQAVCGPSRISFLTGRRPDTTKLVYNKKLTYWRVNAGNFTTLPQHFKDSGYFTASSGKVFHPGKASNSTDDYPYSWTIPAYHPSTQEYKNDPVCPSVDGQLHTNVVCPVDVKKQPEGTLPDIQSTQYALNFLKNYTDSNNNNQPFFLAVGYHKPHLPLKYPKEFLDMYPIEEIDIAANPELPFDLPPVAYEPWTDLRWRDDIAALNLSFPYEPIPDFYAKRIIQSYYAATTYMDSLVGQLLTALDEYGLTGNTIVSFIGDHGFALGEHQEWSKYSNFRGTTNVPLIIHVPGMTDNRDHGGSGIVSDALVELVDLFPTLSELAELKVPDLCPDDSSNITLCSEGLSFAPLLKNLDMPWKKAIFSQHPRPSDEPQQNSCAPTLSEITIMGYSMQTSSYHYAEWIQYDHETQKGNWSNVHARELYLGPQDDVNVASVPSLSNLVQDLSDQLRKGWRNALPENSYVNA</sequence>
<keyword evidence="8" id="KW-0865">Zymogen</keyword>
<comment type="subunit">
    <text evidence="14">Monomer. The 58-kDa mature form is composed of two chains resulting from proteolitic processing, the 42-kDa chain and the 14-kDa chain that remain stably associated and form the 58-kDa intermediate form which is enzymatically active.</text>
</comment>
<dbReference type="GO" id="GO:1901136">
    <property type="term" value="P:carbohydrate derivative catabolic process"/>
    <property type="evidence" value="ECO:0007669"/>
    <property type="project" value="UniProtKB-ARBA"/>
</dbReference>
<comment type="subcellular location">
    <subcellularLocation>
        <location evidence="2">Lysosome</location>
    </subcellularLocation>
</comment>
<dbReference type="Proteomes" id="UP001159428">
    <property type="component" value="Unassembled WGS sequence"/>
</dbReference>
<evidence type="ECO:0000256" key="14">
    <source>
        <dbReference type="ARBA" id="ARBA00062513"/>
    </source>
</evidence>
<evidence type="ECO:0000256" key="6">
    <source>
        <dbReference type="ARBA" id="ARBA00022801"/>
    </source>
</evidence>
<gene>
    <name evidence="20" type="ORF">PMEA_00012312</name>
</gene>
<organism evidence="20 21">
    <name type="scientific">Pocillopora meandrina</name>
    <dbReference type="NCBI Taxonomy" id="46732"/>
    <lineage>
        <taxon>Eukaryota</taxon>
        <taxon>Metazoa</taxon>
        <taxon>Cnidaria</taxon>
        <taxon>Anthozoa</taxon>
        <taxon>Hexacorallia</taxon>
        <taxon>Scleractinia</taxon>
        <taxon>Astrocoeniina</taxon>
        <taxon>Pocilloporidae</taxon>
        <taxon>Pocillopora</taxon>
    </lineage>
</organism>
<evidence type="ECO:0000256" key="9">
    <source>
        <dbReference type="ARBA" id="ARBA00023157"/>
    </source>
</evidence>
<dbReference type="GO" id="GO:0043202">
    <property type="term" value="C:lysosomal lumen"/>
    <property type="evidence" value="ECO:0007669"/>
    <property type="project" value="UniProtKB-ARBA"/>
</dbReference>
<dbReference type="InterPro" id="IPR024607">
    <property type="entry name" value="Sulfatase_CS"/>
</dbReference>
<evidence type="ECO:0000256" key="15">
    <source>
        <dbReference type="ARBA" id="ARBA00066413"/>
    </source>
</evidence>
<keyword evidence="11" id="KW-0458">Lysosome</keyword>
<dbReference type="AlphaFoldDB" id="A0AAU9WU92"/>
<evidence type="ECO:0000256" key="17">
    <source>
        <dbReference type="ARBA" id="ARBA00081076"/>
    </source>
</evidence>
<proteinExistence type="inferred from homology"/>
<dbReference type="GO" id="GO:0004423">
    <property type="term" value="F:iduronate-2-sulfatase activity"/>
    <property type="evidence" value="ECO:0007669"/>
    <property type="project" value="UniProtKB-EC"/>
</dbReference>
<dbReference type="GO" id="GO:0046872">
    <property type="term" value="F:metal ion binding"/>
    <property type="evidence" value="ECO:0007669"/>
    <property type="project" value="UniProtKB-KW"/>
</dbReference>
<evidence type="ECO:0000256" key="1">
    <source>
        <dbReference type="ARBA" id="ARBA00001913"/>
    </source>
</evidence>
<dbReference type="InterPro" id="IPR000917">
    <property type="entry name" value="Sulfatase_N"/>
</dbReference>
<evidence type="ECO:0000256" key="4">
    <source>
        <dbReference type="ARBA" id="ARBA00022723"/>
    </source>
</evidence>
<evidence type="ECO:0000256" key="2">
    <source>
        <dbReference type="ARBA" id="ARBA00004371"/>
    </source>
</evidence>
<evidence type="ECO:0000256" key="3">
    <source>
        <dbReference type="ARBA" id="ARBA00008779"/>
    </source>
</evidence>
<dbReference type="SUPFAM" id="SSF53649">
    <property type="entry name" value="Alkaline phosphatase-like"/>
    <property type="match status" value="1"/>
</dbReference>
<keyword evidence="4" id="KW-0479">Metal-binding</keyword>
<evidence type="ECO:0000256" key="16">
    <source>
        <dbReference type="ARBA" id="ARBA00068336"/>
    </source>
</evidence>
<feature type="signal peptide" evidence="18">
    <location>
        <begin position="1"/>
        <end position="25"/>
    </location>
</feature>
<evidence type="ECO:0000256" key="18">
    <source>
        <dbReference type="SAM" id="SignalP"/>
    </source>
</evidence>
<comment type="caution">
    <text evidence="20">The sequence shown here is derived from an EMBL/GenBank/DDBJ whole genome shotgun (WGS) entry which is preliminary data.</text>
</comment>
<accession>A0AAU9WU92</accession>
<evidence type="ECO:0000259" key="19">
    <source>
        <dbReference type="Pfam" id="PF00884"/>
    </source>
</evidence>
<dbReference type="PROSITE" id="PS00523">
    <property type="entry name" value="SULFATASE_1"/>
    <property type="match status" value="1"/>
</dbReference>
<evidence type="ECO:0000256" key="11">
    <source>
        <dbReference type="ARBA" id="ARBA00023228"/>
    </source>
</evidence>
<evidence type="ECO:0000256" key="8">
    <source>
        <dbReference type="ARBA" id="ARBA00023145"/>
    </source>
</evidence>
<dbReference type="EC" id="3.1.6.13" evidence="15"/>
<comment type="similarity">
    <text evidence="3">Belongs to the sulfatase family.</text>
</comment>
<comment type="cofactor">
    <cofactor evidence="1">
        <name>Ca(2+)</name>
        <dbReference type="ChEBI" id="CHEBI:29108"/>
    </cofactor>
</comment>
<dbReference type="PROSITE" id="PS00149">
    <property type="entry name" value="SULFATASE_2"/>
    <property type="match status" value="1"/>
</dbReference>
<dbReference type="PANTHER" id="PTHR45953">
    <property type="entry name" value="IDURONATE 2-SULFATASE"/>
    <property type="match status" value="1"/>
</dbReference>
<dbReference type="EMBL" id="CALNXJ010000021">
    <property type="protein sequence ID" value="CAH3125867.1"/>
    <property type="molecule type" value="Genomic_DNA"/>
</dbReference>
<keyword evidence="21" id="KW-1185">Reference proteome</keyword>
<evidence type="ECO:0000256" key="5">
    <source>
        <dbReference type="ARBA" id="ARBA00022729"/>
    </source>
</evidence>
<keyword evidence="10" id="KW-0325">Glycoprotein</keyword>